<dbReference type="STRING" id="454286.A0A0J8R4S1"/>
<name>A0A0J8R4S1_COCIT</name>
<evidence type="ECO:0000256" key="2">
    <source>
        <dbReference type="ARBA" id="ARBA00022898"/>
    </source>
</evidence>
<dbReference type="EMBL" id="DS268176">
    <property type="protein sequence ID" value="KMU79435.1"/>
    <property type="molecule type" value="Genomic_DNA"/>
</dbReference>
<reference evidence="6" key="1">
    <citation type="journal article" date="2010" name="Genome Res.">
        <title>Population genomic sequencing of Coccidioides fungi reveals recent hybridization and transposon control.</title>
        <authorList>
            <person name="Neafsey D.E."/>
            <person name="Barker B.M."/>
            <person name="Sharpton T.J."/>
            <person name="Stajich J.E."/>
            <person name="Park D.J."/>
            <person name="Whiston E."/>
            <person name="Hung C.-Y."/>
            <person name="McMahan C."/>
            <person name="White J."/>
            <person name="Sykes S."/>
            <person name="Heiman D."/>
            <person name="Young S."/>
            <person name="Zeng Q."/>
            <person name="Abouelleil A."/>
            <person name="Aftuck L."/>
            <person name="Bessette D."/>
            <person name="Brown A."/>
            <person name="FitzGerald M."/>
            <person name="Lui A."/>
            <person name="Macdonald J.P."/>
            <person name="Priest M."/>
            <person name="Orbach M.J."/>
            <person name="Galgiani J.N."/>
            <person name="Kirkland T.N."/>
            <person name="Cole G.T."/>
            <person name="Birren B.W."/>
            <person name="Henn M.R."/>
            <person name="Taylor J.W."/>
            <person name="Rounsley S.D."/>
        </authorList>
    </citation>
    <scope>NUCLEOTIDE SEQUENCE [LARGE SCALE GENOMIC DNA]</scope>
    <source>
        <strain evidence="6">RMSCC 3703</strain>
    </source>
</reference>
<keyword evidence="2 3" id="KW-0663">Pyridoxal phosphate</keyword>
<dbReference type="OrthoDB" id="3512640at2759"/>
<comment type="similarity">
    <text evidence="4">Belongs to the trans-sulfuration enzymes family.</text>
</comment>
<dbReference type="SUPFAM" id="SSF53383">
    <property type="entry name" value="PLP-dependent transferases"/>
    <property type="match status" value="1"/>
</dbReference>
<protein>
    <submittedName>
        <fullName evidence="5">Cystathionine gamma-synthase</fullName>
    </submittedName>
</protein>
<dbReference type="Pfam" id="PF01053">
    <property type="entry name" value="Cys_Met_Meta_PP"/>
    <property type="match status" value="2"/>
</dbReference>
<dbReference type="Gene3D" id="3.90.1150.10">
    <property type="entry name" value="Aspartate Aminotransferase, domain 1"/>
    <property type="match status" value="1"/>
</dbReference>
<dbReference type="PIRSF" id="PIRSF001434">
    <property type="entry name" value="CGS"/>
    <property type="match status" value="1"/>
</dbReference>
<sequence>MAESIRSKMEDLNLNGCSNATVAIHADDPINVVTDVAPPLHVSTTFRYSDNPDELVPLAEESQEIPSPTSHVYSRYTAPNYTRFETIVSALLGGHSVTYASGLAALNAALIFFNPKRISVGNGYHGSHGVISIISRLTGLKKIDLDCPAEHTFGLLGCRTVSMGCRYGHASGTKYLGGHSDMLCGVLATKNDEWRHKLFMDRQYLGNMMGNMESWLGVRSLRTLEVRVQRQSENATSLVAFLDQALKVPNPAANDPARVVQAAVKEIFHSSLQENDMAWLSKQMPGGFGPVFSMTMKEERHARAIPSKLKFFHHATSLGGVESLIEWRAMSDDTVDRKLLRLSVGLESWTDLRDDLLAGFQACLNL</sequence>
<dbReference type="Proteomes" id="UP000054559">
    <property type="component" value="Unassembled WGS sequence"/>
</dbReference>
<dbReference type="InterPro" id="IPR015422">
    <property type="entry name" value="PyrdxlP-dep_Trfase_small"/>
</dbReference>
<dbReference type="InterPro" id="IPR015424">
    <property type="entry name" value="PyrdxlP-dep_Trfase"/>
</dbReference>
<dbReference type="Gene3D" id="3.40.640.10">
    <property type="entry name" value="Type I PLP-dependent aspartate aminotransferase-like (Major domain)"/>
    <property type="match status" value="2"/>
</dbReference>
<comment type="cofactor">
    <cofactor evidence="1 4">
        <name>pyridoxal 5'-phosphate</name>
        <dbReference type="ChEBI" id="CHEBI:597326"/>
    </cofactor>
</comment>
<organism evidence="5 6">
    <name type="scientific">Coccidioides immitis RMSCC 3703</name>
    <dbReference type="NCBI Taxonomy" id="454286"/>
    <lineage>
        <taxon>Eukaryota</taxon>
        <taxon>Fungi</taxon>
        <taxon>Dikarya</taxon>
        <taxon>Ascomycota</taxon>
        <taxon>Pezizomycotina</taxon>
        <taxon>Eurotiomycetes</taxon>
        <taxon>Eurotiomycetidae</taxon>
        <taxon>Onygenales</taxon>
        <taxon>Onygenaceae</taxon>
        <taxon>Coccidioides</taxon>
    </lineage>
</organism>
<dbReference type="GO" id="GO:0005737">
    <property type="term" value="C:cytoplasm"/>
    <property type="evidence" value="ECO:0007669"/>
    <property type="project" value="TreeGrafter"/>
</dbReference>
<dbReference type="AlphaFoldDB" id="A0A0J8R4S1"/>
<dbReference type="PANTHER" id="PTHR11808:SF35">
    <property type="entry name" value="CYSTATHIONINE GAMMA-SYNTHASE (AFU_ORTHOLOGUE AFUA_7G01590)"/>
    <property type="match status" value="1"/>
</dbReference>
<dbReference type="FunFam" id="3.90.1150.10:FF:000066">
    <property type="entry name" value="Putative cystathionine beta-lyase"/>
    <property type="match status" value="1"/>
</dbReference>
<dbReference type="InterPro" id="IPR000277">
    <property type="entry name" value="Cys/Met-Metab_PyrdxlP-dep_enz"/>
</dbReference>
<dbReference type="GO" id="GO:0016846">
    <property type="term" value="F:carbon-sulfur lyase activity"/>
    <property type="evidence" value="ECO:0007669"/>
    <property type="project" value="TreeGrafter"/>
</dbReference>
<evidence type="ECO:0000256" key="1">
    <source>
        <dbReference type="ARBA" id="ARBA00001933"/>
    </source>
</evidence>
<feature type="modified residue" description="N6-(pyridoxal phosphate)lysine" evidence="3">
    <location>
        <position position="174"/>
    </location>
</feature>
<gene>
    <name evidence="5" type="ORF">CISG_07866</name>
</gene>
<proteinExistence type="inferred from homology"/>
<accession>A0A0J8R4S1</accession>
<dbReference type="GO" id="GO:0019346">
    <property type="term" value="P:transsulfuration"/>
    <property type="evidence" value="ECO:0007669"/>
    <property type="project" value="InterPro"/>
</dbReference>
<evidence type="ECO:0000313" key="5">
    <source>
        <dbReference type="EMBL" id="KMU79435.1"/>
    </source>
</evidence>
<dbReference type="PANTHER" id="PTHR11808">
    <property type="entry name" value="TRANS-SULFURATION ENZYME FAMILY MEMBER"/>
    <property type="match status" value="1"/>
</dbReference>
<evidence type="ECO:0000256" key="3">
    <source>
        <dbReference type="PIRSR" id="PIRSR001434-2"/>
    </source>
</evidence>
<dbReference type="InterPro" id="IPR015421">
    <property type="entry name" value="PyrdxlP-dep_Trfase_major"/>
</dbReference>
<evidence type="ECO:0000256" key="4">
    <source>
        <dbReference type="RuleBase" id="RU362118"/>
    </source>
</evidence>
<evidence type="ECO:0000313" key="6">
    <source>
        <dbReference type="Proteomes" id="UP000054559"/>
    </source>
</evidence>
<dbReference type="GO" id="GO:0030170">
    <property type="term" value="F:pyridoxal phosphate binding"/>
    <property type="evidence" value="ECO:0007669"/>
    <property type="project" value="InterPro"/>
</dbReference>